<proteinExistence type="predicted"/>
<evidence type="ECO:0000256" key="1">
    <source>
        <dbReference type="SAM" id="MobiDB-lite"/>
    </source>
</evidence>
<protein>
    <recommendedName>
        <fullName evidence="4">Tellurite resistance TerB family protein</fullName>
    </recommendedName>
</protein>
<comment type="caution">
    <text evidence="2">The sequence shown here is derived from an EMBL/GenBank/DDBJ whole genome shotgun (WGS) entry which is preliminary data.</text>
</comment>
<dbReference type="EMBL" id="BMJJ01000019">
    <property type="protein sequence ID" value="GGD41971.1"/>
    <property type="molecule type" value="Genomic_DNA"/>
</dbReference>
<organism evidence="2 3">
    <name type="scientific">Aureimonas glaciei</name>
    <dbReference type="NCBI Taxonomy" id="1776957"/>
    <lineage>
        <taxon>Bacteria</taxon>
        <taxon>Pseudomonadati</taxon>
        <taxon>Pseudomonadota</taxon>
        <taxon>Alphaproteobacteria</taxon>
        <taxon>Hyphomicrobiales</taxon>
        <taxon>Aurantimonadaceae</taxon>
        <taxon>Aureimonas</taxon>
    </lineage>
</organism>
<name>A0A916YEG1_9HYPH</name>
<reference evidence="2" key="1">
    <citation type="journal article" date="2014" name="Int. J. Syst. Evol. Microbiol.">
        <title>Complete genome sequence of Corynebacterium casei LMG S-19264T (=DSM 44701T), isolated from a smear-ripened cheese.</title>
        <authorList>
            <consortium name="US DOE Joint Genome Institute (JGI-PGF)"/>
            <person name="Walter F."/>
            <person name="Albersmeier A."/>
            <person name="Kalinowski J."/>
            <person name="Ruckert C."/>
        </authorList>
    </citation>
    <scope>NUCLEOTIDE SEQUENCE</scope>
    <source>
        <strain evidence="2">CGMCC 1.15493</strain>
    </source>
</reference>
<dbReference type="InterPro" id="IPR007486">
    <property type="entry name" value="YebE"/>
</dbReference>
<dbReference type="Pfam" id="PF04391">
    <property type="entry name" value="DUF533"/>
    <property type="match status" value="1"/>
</dbReference>
<sequence>MFDVQKLLGQFLGAAAPGTTPDDGAPAASIEASLDAFLRNPAAAALAGGLAGGLASRLFRGRNLGSAGTAALQTGGVALIASFAYTAYQNYLSTPEGSRPSAEGADSAGLAPKASPAEPSRAAGPAPFAAPAGQFSVHSPDSTDDAWACLLLSAMIAAVKADGYIDAGEEKEILGRLESLDLDPEERQFVRREMQKPQTIDELVAGATTPEAALQIYTASVLAIDPDHPAEQAYLARLAIRLGLPAALTAEVRRAAAAQG</sequence>
<dbReference type="Proteomes" id="UP000613160">
    <property type="component" value="Unassembled WGS sequence"/>
</dbReference>
<evidence type="ECO:0000313" key="3">
    <source>
        <dbReference type="Proteomes" id="UP000613160"/>
    </source>
</evidence>
<dbReference type="SUPFAM" id="SSF158682">
    <property type="entry name" value="TerB-like"/>
    <property type="match status" value="1"/>
</dbReference>
<feature type="region of interest" description="Disordered" evidence="1">
    <location>
        <begin position="95"/>
        <end position="127"/>
    </location>
</feature>
<gene>
    <name evidence="2" type="ORF">GCM10011335_50850</name>
</gene>
<dbReference type="RefSeq" id="WP_188855245.1">
    <property type="nucleotide sequence ID" value="NZ_BMJJ01000019.1"/>
</dbReference>
<dbReference type="InterPro" id="IPR029024">
    <property type="entry name" value="TerB-like"/>
</dbReference>
<keyword evidence="3" id="KW-1185">Reference proteome</keyword>
<evidence type="ECO:0008006" key="4">
    <source>
        <dbReference type="Google" id="ProtNLM"/>
    </source>
</evidence>
<dbReference type="Gene3D" id="1.10.3680.10">
    <property type="entry name" value="TerB-like"/>
    <property type="match status" value="1"/>
</dbReference>
<dbReference type="AlphaFoldDB" id="A0A916YEG1"/>
<reference evidence="2" key="2">
    <citation type="submission" date="2020-09" db="EMBL/GenBank/DDBJ databases">
        <authorList>
            <person name="Sun Q."/>
            <person name="Zhou Y."/>
        </authorList>
    </citation>
    <scope>NUCLEOTIDE SEQUENCE</scope>
    <source>
        <strain evidence="2">CGMCC 1.15493</strain>
    </source>
</reference>
<accession>A0A916YEG1</accession>
<dbReference type="CDD" id="cd07178">
    <property type="entry name" value="terB_like_YebE"/>
    <property type="match status" value="1"/>
</dbReference>
<evidence type="ECO:0000313" key="2">
    <source>
        <dbReference type="EMBL" id="GGD41971.1"/>
    </source>
</evidence>